<proteinExistence type="predicted"/>
<organism evidence="2 3">
    <name type="scientific">Araneus ventricosus</name>
    <name type="common">Orbweaver spider</name>
    <name type="synonym">Epeira ventricosa</name>
    <dbReference type="NCBI Taxonomy" id="182803"/>
    <lineage>
        <taxon>Eukaryota</taxon>
        <taxon>Metazoa</taxon>
        <taxon>Ecdysozoa</taxon>
        <taxon>Arthropoda</taxon>
        <taxon>Chelicerata</taxon>
        <taxon>Arachnida</taxon>
        <taxon>Araneae</taxon>
        <taxon>Araneomorphae</taxon>
        <taxon>Entelegynae</taxon>
        <taxon>Araneoidea</taxon>
        <taxon>Araneidae</taxon>
        <taxon>Araneus</taxon>
    </lineage>
</organism>
<accession>A0A4Y2NFF8</accession>
<dbReference type="Gene3D" id="3.40.50.1820">
    <property type="entry name" value="alpha/beta hydrolase"/>
    <property type="match status" value="1"/>
</dbReference>
<protein>
    <submittedName>
        <fullName evidence="2">Uncharacterized protein</fullName>
    </submittedName>
</protein>
<comment type="caution">
    <text evidence="2">The sequence shown here is derived from an EMBL/GenBank/DDBJ whole genome shotgun (WGS) entry which is preliminary data.</text>
</comment>
<dbReference type="OrthoDB" id="199913at2759"/>
<evidence type="ECO:0000313" key="2">
    <source>
        <dbReference type="EMBL" id="GBN37663.1"/>
    </source>
</evidence>
<keyword evidence="1" id="KW-0732">Signal</keyword>
<evidence type="ECO:0000313" key="3">
    <source>
        <dbReference type="Proteomes" id="UP000499080"/>
    </source>
</evidence>
<dbReference type="AlphaFoldDB" id="A0A4Y2NFF8"/>
<evidence type="ECO:0000256" key="1">
    <source>
        <dbReference type="SAM" id="SignalP"/>
    </source>
</evidence>
<dbReference type="Proteomes" id="UP000499080">
    <property type="component" value="Unassembled WGS sequence"/>
</dbReference>
<dbReference type="EMBL" id="BGPR01009053">
    <property type="protein sequence ID" value="GBN37663.1"/>
    <property type="molecule type" value="Genomic_DNA"/>
</dbReference>
<gene>
    <name evidence="2" type="ORF">AVEN_77476_1</name>
</gene>
<reference evidence="2 3" key="1">
    <citation type="journal article" date="2019" name="Sci. Rep.">
        <title>Orb-weaving spider Araneus ventricosus genome elucidates the spidroin gene catalogue.</title>
        <authorList>
            <person name="Kono N."/>
            <person name="Nakamura H."/>
            <person name="Ohtoshi R."/>
            <person name="Moran D.A.P."/>
            <person name="Shinohara A."/>
            <person name="Yoshida Y."/>
            <person name="Fujiwara M."/>
            <person name="Mori M."/>
            <person name="Tomita M."/>
            <person name="Arakawa K."/>
        </authorList>
    </citation>
    <scope>NUCLEOTIDE SEQUENCE [LARGE SCALE GENOMIC DNA]</scope>
</reference>
<sequence>MNVVLQEVFQAILLLAIRSVFSFDSNTPDSDVLEVGFDYIYKSVEDSPTELGTEPENNNNSIKYALYTPSNPKEACYIEPTHEEFDYCRFNSSYKTQFMIHGFAEILKPGNQFDVRYPFQ</sequence>
<feature type="chain" id="PRO_5021402331" evidence="1">
    <location>
        <begin position="23"/>
        <end position="120"/>
    </location>
</feature>
<name>A0A4Y2NFF8_ARAVE</name>
<feature type="signal peptide" evidence="1">
    <location>
        <begin position="1"/>
        <end position="22"/>
    </location>
</feature>
<dbReference type="InterPro" id="IPR029058">
    <property type="entry name" value="AB_hydrolase_fold"/>
</dbReference>
<keyword evidence="3" id="KW-1185">Reference proteome</keyword>